<evidence type="ECO:0000313" key="1">
    <source>
        <dbReference type="EMBL" id="BBL62399.1"/>
    </source>
</evidence>
<keyword evidence="2" id="KW-1185">Reference proteome</keyword>
<proteinExistence type="predicted"/>
<protein>
    <submittedName>
        <fullName evidence="1">Uncharacterized protein</fullName>
    </submittedName>
</protein>
<name>A0ACA8R5R9_METAZ</name>
<accession>A0ACA8R5R9</accession>
<dbReference type="Proteomes" id="UP000825015">
    <property type="component" value="Chromosome"/>
</dbReference>
<reference evidence="1" key="1">
    <citation type="submission" date="2019-06" db="EMBL/GenBank/DDBJ databases">
        <title>Complete genome sequence of Methanobrevibacter arboriphilus strain SA.</title>
        <authorList>
            <person name="Asakawa S."/>
        </authorList>
    </citation>
    <scope>NUCLEOTIDE SEQUENCE</scope>
    <source>
        <strain evidence="1">SA</strain>
    </source>
</reference>
<dbReference type="EMBL" id="AP019779">
    <property type="protein sequence ID" value="BBL62399.1"/>
    <property type="molecule type" value="Genomic_DNA"/>
</dbReference>
<organism evidence="1 2">
    <name type="scientific">Methanobrevibacter arboriphilus</name>
    <dbReference type="NCBI Taxonomy" id="39441"/>
    <lineage>
        <taxon>Archaea</taxon>
        <taxon>Methanobacteriati</taxon>
        <taxon>Methanobacteriota</taxon>
        <taxon>Methanomada group</taxon>
        <taxon>Methanobacteria</taxon>
        <taxon>Methanobacteriales</taxon>
        <taxon>Methanobacteriaceae</taxon>
        <taxon>Methanobrevibacter</taxon>
    </lineage>
</organism>
<gene>
    <name evidence="1" type="ORF">MarbSA_14390</name>
</gene>
<sequence length="57" mass="6722">MKRIVPEYTIIQCNGLCNYYRDYGEFLHCSLSDKEFNHTDKAPTGFPEFCELKEVKV</sequence>
<evidence type="ECO:0000313" key="2">
    <source>
        <dbReference type="Proteomes" id="UP000825015"/>
    </source>
</evidence>